<dbReference type="GO" id="GO:0015421">
    <property type="term" value="F:ABC-type oligopeptide transporter activity"/>
    <property type="evidence" value="ECO:0007669"/>
    <property type="project" value="TreeGrafter"/>
</dbReference>
<dbReference type="STRING" id="573061.Clocel_4227"/>
<dbReference type="GO" id="GO:0005524">
    <property type="term" value="F:ATP binding"/>
    <property type="evidence" value="ECO:0007669"/>
    <property type="project" value="UniProtKB-KW"/>
</dbReference>
<dbReference type="InterPro" id="IPR003593">
    <property type="entry name" value="AAA+_ATPase"/>
</dbReference>
<dbReference type="PROSITE" id="PS50929">
    <property type="entry name" value="ABC_TM1F"/>
    <property type="match status" value="1"/>
</dbReference>
<comment type="subcellular location">
    <subcellularLocation>
        <location evidence="1">Cell membrane</location>
        <topology evidence="1">Multi-pass membrane protein</topology>
    </subcellularLocation>
</comment>
<dbReference type="eggNOG" id="COG2274">
    <property type="taxonomic scope" value="Bacteria"/>
</dbReference>
<dbReference type="Pfam" id="PF03412">
    <property type="entry name" value="Peptidase_C39"/>
    <property type="match status" value="1"/>
</dbReference>
<feature type="transmembrane region" description="Helical" evidence="11">
    <location>
        <begin position="300"/>
        <end position="320"/>
    </location>
</feature>
<evidence type="ECO:0000256" key="5">
    <source>
        <dbReference type="ARBA" id="ARBA00022741"/>
    </source>
</evidence>
<evidence type="ECO:0000256" key="11">
    <source>
        <dbReference type="SAM" id="Phobius"/>
    </source>
</evidence>
<evidence type="ECO:0000256" key="8">
    <source>
        <dbReference type="ARBA" id="ARBA00022840"/>
    </source>
</evidence>
<evidence type="ECO:0000259" key="12">
    <source>
        <dbReference type="PROSITE" id="PS50893"/>
    </source>
</evidence>
<dbReference type="Gene3D" id="3.40.50.300">
    <property type="entry name" value="P-loop containing nucleotide triphosphate hydrolases"/>
    <property type="match status" value="1"/>
</dbReference>
<dbReference type="InterPro" id="IPR005074">
    <property type="entry name" value="Peptidase_C39"/>
</dbReference>
<dbReference type="InterPro" id="IPR033839">
    <property type="entry name" value="Lacticin_481_peptidase"/>
</dbReference>
<feature type="transmembrane region" description="Helical" evidence="11">
    <location>
        <begin position="161"/>
        <end position="178"/>
    </location>
</feature>
<dbReference type="SUPFAM" id="SSF90123">
    <property type="entry name" value="ABC transporter transmembrane region"/>
    <property type="match status" value="1"/>
</dbReference>
<dbReference type="HOGENOM" id="CLU_000604_84_3_9"/>
<dbReference type="CDD" id="cd18555">
    <property type="entry name" value="ABC_6TM_T1SS_like"/>
    <property type="match status" value="1"/>
</dbReference>
<dbReference type="KEGG" id="ccb:Clocel_4227"/>
<gene>
    <name evidence="15" type="ordered locus">Clocel_4227</name>
</gene>
<keyword evidence="7" id="KW-0645">Protease</keyword>
<keyword evidence="6" id="KW-0378">Hydrolase</keyword>
<dbReference type="InterPro" id="IPR039421">
    <property type="entry name" value="Type_1_exporter"/>
</dbReference>
<evidence type="ECO:0000313" key="16">
    <source>
        <dbReference type="Proteomes" id="UP000002730"/>
    </source>
</evidence>
<feature type="transmembrane region" description="Helical" evidence="11">
    <location>
        <begin position="273"/>
        <end position="294"/>
    </location>
</feature>
<reference evidence="15 16" key="1">
    <citation type="submission" date="2010-08" db="EMBL/GenBank/DDBJ databases">
        <title>Complete sequence of Clostridium cellulovorans 743B.</title>
        <authorList>
            <consortium name="US DOE Joint Genome Institute"/>
            <person name="Lucas S."/>
            <person name="Copeland A."/>
            <person name="Lapidus A."/>
            <person name="Cheng J.-F."/>
            <person name="Bruce D."/>
            <person name="Goodwin L."/>
            <person name="Pitluck S."/>
            <person name="Chertkov O."/>
            <person name="Detter J.C."/>
            <person name="Han C."/>
            <person name="Tapia R."/>
            <person name="Land M."/>
            <person name="Hauser L."/>
            <person name="Chang Y.-J."/>
            <person name="Jeffries C."/>
            <person name="Kyrpides N."/>
            <person name="Ivanova N."/>
            <person name="Mikhailova N."/>
            <person name="Hemme C.L."/>
            <person name="Woyke T."/>
        </authorList>
    </citation>
    <scope>NUCLEOTIDE SEQUENCE [LARGE SCALE GENOMIC DNA]</scope>
    <source>
        <strain evidence="16">ATCC 35296 / DSM 3052 / OCM 3 / 743B</strain>
    </source>
</reference>
<keyword evidence="4 11" id="KW-0812">Transmembrane</keyword>
<keyword evidence="8" id="KW-0067">ATP-binding</keyword>
<dbReference type="PROSITE" id="PS50990">
    <property type="entry name" value="PEPTIDASE_C39"/>
    <property type="match status" value="1"/>
</dbReference>
<feature type="domain" description="ABC transporter" evidence="12">
    <location>
        <begin position="477"/>
        <end position="710"/>
    </location>
</feature>
<dbReference type="Proteomes" id="UP000002730">
    <property type="component" value="Chromosome"/>
</dbReference>
<sequence length="720" mass="81686">MIKRSGIRIIKQLTETECGLCCCAMILRYYGSKESIRELQDYMDVGRDGISMFQIKHFLNEKGVSAKVYEVNEIDKLVHIDKPFICYWNQKHFVIVEKIKNNMFYIADPADGKVVLNREEFSKKFSKTILVSDVTEAFKPTKNRNYNPWITILQYLKENKILILEILILLGITYGITLEIPNIVQKIIDRTGTETNSSFLNIFLLMLGACIIAFFVSYLFKGIKIIALNVFLGRKLEANTYRHLLQLPYKFFETRSTGDLLYRIQGTTSIKQMLSTQIVGGVIDIGSVIAIIFYMQQKSVLLTICAFALFMINIIVILVIQPKLTQAINGEIVEQSKSQTAQIESLYSIISIKISAMEDLIYKNWSNIYESVVEMFQKRMLISNAYSAIMAVLQNFSPILILCLGINEYYKGNITIGEVIAFQAISSTFFNLGMSIVNVYPQFISASQYLDRIADIWNREAELEDENAIVREINGDIELEDVCFSYSKNSKNVLENISMNIKRGTKVAIVGASGSGKSSLSKILVGLYKPTKGTIRFDGIPIEKYDRKAICRQMGIVPQDAMLFNKSIYENIVMGNFNITLEQVEEITKIACIHDEIKAMPMGYHTIISEMGMNLSGGQRQRILLARSMLSNPKILVLDEATSSLDNINERKISNYLSGIGCTRIIIAHRLSTIVDADVIFIMKNGQIAEYGKHEELISKNGEYKKLYYIGRDIDNLNVV</sequence>
<dbReference type="PROSITE" id="PS50893">
    <property type="entry name" value="ABC_TRANSPORTER_2"/>
    <property type="match status" value="1"/>
</dbReference>
<dbReference type="EMBL" id="CP002160">
    <property type="protein sequence ID" value="ADL53888.1"/>
    <property type="molecule type" value="Genomic_DNA"/>
</dbReference>
<dbReference type="Gene3D" id="3.90.70.10">
    <property type="entry name" value="Cysteine proteinases"/>
    <property type="match status" value="1"/>
</dbReference>
<organism evidence="15 16">
    <name type="scientific">Clostridium cellulovorans (strain ATCC 35296 / DSM 3052 / OCM 3 / 743B)</name>
    <dbReference type="NCBI Taxonomy" id="573061"/>
    <lineage>
        <taxon>Bacteria</taxon>
        <taxon>Bacillati</taxon>
        <taxon>Bacillota</taxon>
        <taxon>Clostridia</taxon>
        <taxon>Eubacteriales</taxon>
        <taxon>Clostridiaceae</taxon>
        <taxon>Clostridium</taxon>
    </lineage>
</organism>
<evidence type="ECO:0000256" key="2">
    <source>
        <dbReference type="ARBA" id="ARBA00022448"/>
    </source>
</evidence>
<keyword evidence="10 11" id="KW-0472">Membrane</keyword>
<dbReference type="CDD" id="cd02425">
    <property type="entry name" value="Peptidase_C39F"/>
    <property type="match status" value="1"/>
</dbReference>
<feature type="transmembrane region" description="Helical" evidence="11">
    <location>
        <begin position="198"/>
        <end position="220"/>
    </location>
</feature>
<dbReference type="OrthoDB" id="9762778at2"/>
<feature type="transmembrane region" description="Helical" evidence="11">
    <location>
        <begin position="419"/>
        <end position="440"/>
    </location>
</feature>
<dbReference type="InterPro" id="IPR036640">
    <property type="entry name" value="ABC1_TM_sf"/>
</dbReference>
<feature type="domain" description="Peptidase C39" evidence="14">
    <location>
        <begin position="12"/>
        <end position="132"/>
    </location>
</feature>
<evidence type="ECO:0000256" key="1">
    <source>
        <dbReference type="ARBA" id="ARBA00004651"/>
    </source>
</evidence>
<evidence type="ECO:0000256" key="3">
    <source>
        <dbReference type="ARBA" id="ARBA00022475"/>
    </source>
</evidence>
<dbReference type="GO" id="GO:0016887">
    <property type="term" value="F:ATP hydrolysis activity"/>
    <property type="evidence" value="ECO:0007669"/>
    <property type="project" value="InterPro"/>
</dbReference>
<feature type="transmembrane region" description="Helical" evidence="11">
    <location>
        <begin position="385"/>
        <end position="407"/>
    </location>
</feature>
<dbReference type="SMART" id="SM00382">
    <property type="entry name" value="AAA"/>
    <property type="match status" value="1"/>
</dbReference>
<name>D9SN96_CLOC7</name>
<evidence type="ECO:0000256" key="6">
    <source>
        <dbReference type="ARBA" id="ARBA00022801"/>
    </source>
</evidence>
<dbReference type="SUPFAM" id="SSF52540">
    <property type="entry name" value="P-loop containing nucleoside triphosphate hydrolases"/>
    <property type="match status" value="1"/>
</dbReference>
<evidence type="ECO:0000256" key="10">
    <source>
        <dbReference type="ARBA" id="ARBA00023136"/>
    </source>
</evidence>
<dbReference type="FunFam" id="3.40.50.300:FF:000221">
    <property type="entry name" value="Multidrug ABC transporter ATP-binding protein"/>
    <property type="match status" value="1"/>
</dbReference>
<dbReference type="GO" id="GO:0005886">
    <property type="term" value="C:plasma membrane"/>
    <property type="evidence" value="ECO:0007669"/>
    <property type="project" value="UniProtKB-SubCell"/>
</dbReference>
<keyword evidence="7" id="KW-0788">Thiol protease</keyword>
<dbReference type="MEROPS" id="C39.004"/>
<keyword evidence="16" id="KW-1185">Reference proteome</keyword>
<proteinExistence type="predicted"/>
<dbReference type="PANTHER" id="PTHR43394:SF1">
    <property type="entry name" value="ATP-BINDING CASSETTE SUB-FAMILY B MEMBER 10, MITOCHONDRIAL"/>
    <property type="match status" value="1"/>
</dbReference>
<dbReference type="AlphaFoldDB" id="D9SN96"/>
<protein>
    <submittedName>
        <fullName evidence="15">Peptidase C39 bacteriocin processing</fullName>
    </submittedName>
</protein>
<keyword evidence="2" id="KW-0813">Transport</keyword>
<feature type="domain" description="ABC transmembrane type-1" evidence="13">
    <location>
        <begin position="166"/>
        <end position="445"/>
    </location>
</feature>
<dbReference type="Pfam" id="PF00005">
    <property type="entry name" value="ABC_tran"/>
    <property type="match status" value="1"/>
</dbReference>
<dbReference type="PROSITE" id="PS00211">
    <property type="entry name" value="ABC_TRANSPORTER_1"/>
    <property type="match status" value="1"/>
</dbReference>
<evidence type="ECO:0000256" key="4">
    <source>
        <dbReference type="ARBA" id="ARBA00022692"/>
    </source>
</evidence>
<accession>D9SN96</accession>
<evidence type="ECO:0000259" key="14">
    <source>
        <dbReference type="PROSITE" id="PS50990"/>
    </source>
</evidence>
<evidence type="ECO:0000256" key="9">
    <source>
        <dbReference type="ARBA" id="ARBA00022989"/>
    </source>
</evidence>
<keyword evidence="5" id="KW-0547">Nucleotide-binding</keyword>
<dbReference type="Gene3D" id="1.20.1560.10">
    <property type="entry name" value="ABC transporter type 1, transmembrane domain"/>
    <property type="match status" value="1"/>
</dbReference>
<dbReference type="InterPro" id="IPR017871">
    <property type="entry name" value="ABC_transporter-like_CS"/>
</dbReference>
<dbReference type="InterPro" id="IPR003439">
    <property type="entry name" value="ABC_transporter-like_ATP-bd"/>
</dbReference>
<evidence type="ECO:0000256" key="7">
    <source>
        <dbReference type="ARBA" id="ARBA00022807"/>
    </source>
</evidence>
<dbReference type="RefSeq" id="WP_010074241.1">
    <property type="nucleotide sequence ID" value="NC_014393.1"/>
</dbReference>
<evidence type="ECO:0000259" key="13">
    <source>
        <dbReference type="PROSITE" id="PS50929"/>
    </source>
</evidence>
<dbReference type="GO" id="GO:0006508">
    <property type="term" value="P:proteolysis"/>
    <property type="evidence" value="ECO:0007669"/>
    <property type="project" value="InterPro"/>
</dbReference>
<dbReference type="Pfam" id="PF00664">
    <property type="entry name" value="ABC_membrane"/>
    <property type="match status" value="1"/>
</dbReference>
<dbReference type="InterPro" id="IPR027417">
    <property type="entry name" value="P-loop_NTPase"/>
</dbReference>
<dbReference type="InterPro" id="IPR011527">
    <property type="entry name" value="ABC1_TM_dom"/>
</dbReference>
<evidence type="ECO:0000313" key="15">
    <source>
        <dbReference type="EMBL" id="ADL53888.1"/>
    </source>
</evidence>
<dbReference type="PANTHER" id="PTHR43394">
    <property type="entry name" value="ATP-DEPENDENT PERMEASE MDL1, MITOCHONDRIAL"/>
    <property type="match status" value="1"/>
</dbReference>
<dbReference type="GO" id="GO:0008234">
    <property type="term" value="F:cysteine-type peptidase activity"/>
    <property type="evidence" value="ECO:0007669"/>
    <property type="project" value="UniProtKB-KW"/>
</dbReference>
<keyword evidence="3" id="KW-1003">Cell membrane</keyword>
<keyword evidence="9 11" id="KW-1133">Transmembrane helix</keyword>